<dbReference type="OrthoDB" id="9805416at2"/>
<reference evidence="7 8" key="1">
    <citation type="submission" date="2017-05" db="EMBL/GenBank/DDBJ databases">
        <title>Complete and WGS of Bordetella genogroups.</title>
        <authorList>
            <person name="Spilker T."/>
            <person name="LiPuma J."/>
        </authorList>
    </citation>
    <scope>NUCLEOTIDE SEQUENCE [LARGE SCALE GENOMIC DNA]</scope>
    <source>
        <strain evidence="7 8">AU19157</strain>
    </source>
</reference>
<evidence type="ECO:0000259" key="6">
    <source>
        <dbReference type="Pfam" id="PF02826"/>
    </source>
</evidence>
<feature type="domain" description="D-isomer specific 2-hydroxyacid dehydrogenase catalytic" evidence="5">
    <location>
        <begin position="24"/>
        <end position="320"/>
    </location>
</feature>
<dbReference type="PANTHER" id="PTHR10996:SF283">
    <property type="entry name" value="GLYOXYLATE_HYDROXYPYRUVATE REDUCTASE B"/>
    <property type="match status" value="1"/>
</dbReference>
<keyword evidence="3" id="KW-0520">NAD</keyword>
<dbReference type="CDD" id="cd12175">
    <property type="entry name" value="2-Hacid_dh_11"/>
    <property type="match status" value="1"/>
</dbReference>
<dbReference type="SUPFAM" id="SSF52283">
    <property type="entry name" value="Formate/glycerate dehydrogenase catalytic domain-like"/>
    <property type="match status" value="1"/>
</dbReference>
<dbReference type="Pfam" id="PF00389">
    <property type="entry name" value="2-Hacid_dh"/>
    <property type="match status" value="1"/>
</dbReference>
<keyword evidence="8" id="KW-1185">Reference proteome</keyword>
<dbReference type="Pfam" id="PF02826">
    <property type="entry name" value="2-Hacid_dh_C"/>
    <property type="match status" value="1"/>
</dbReference>
<dbReference type="GO" id="GO:0030267">
    <property type="term" value="F:glyoxylate reductase (NADPH) activity"/>
    <property type="evidence" value="ECO:0007669"/>
    <property type="project" value="TreeGrafter"/>
</dbReference>
<dbReference type="InterPro" id="IPR029753">
    <property type="entry name" value="D-isomer_DH_CS"/>
</dbReference>
<dbReference type="InterPro" id="IPR006140">
    <property type="entry name" value="D-isomer_DH_NAD-bd"/>
</dbReference>
<dbReference type="Proteomes" id="UP000194151">
    <property type="component" value="Chromosome"/>
</dbReference>
<sequence>MNHDTGQRAERYIVAFLDVMAPPVRAAVAAAAPTGFEVRFADSGEAEAQAALAREADFIIAGWQPVTAAMIAAARGLRMVHKWGIGYDKIDLEAARRHGVAVAITSGANAGPVAEHAIALMLAVYRRLPYVDRSTRAGIWLKSEMRSVCYQLAGKTIGLLGFGNIARMLAHRLRGFDVDIRYSSRRRADADTERRLNVRQVDMDELLACSDILSVHLPLTDQTRGIIGAEAIRRMKDGAVIVNTARGGIVDEAALYRALADGKLGGAGLDVFDHEPARADNPLFTLDNVVVTPHSAGAVMDNVGHVASRAFGNMQRLLQGQPIDPADLVVAPPG</sequence>
<dbReference type="PANTHER" id="PTHR10996">
    <property type="entry name" value="2-HYDROXYACID DEHYDROGENASE-RELATED"/>
    <property type="match status" value="1"/>
</dbReference>
<dbReference type="SUPFAM" id="SSF51735">
    <property type="entry name" value="NAD(P)-binding Rossmann-fold domains"/>
    <property type="match status" value="1"/>
</dbReference>
<evidence type="ECO:0000256" key="1">
    <source>
        <dbReference type="ARBA" id="ARBA00005854"/>
    </source>
</evidence>
<dbReference type="STRING" id="1416806.CAL12_10030"/>
<comment type="similarity">
    <text evidence="1 4">Belongs to the D-isomer specific 2-hydroxyacid dehydrogenase family.</text>
</comment>
<dbReference type="FunFam" id="3.40.50.720:FF:000203">
    <property type="entry name" value="D-3-phosphoglycerate dehydrogenase (SerA)"/>
    <property type="match status" value="1"/>
</dbReference>
<evidence type="ECO:0000256" key="2">
    <source>
        <dbReference type="ARBA" id="ARBA00023002"/>
    </source>
</evidence>
<evidence type="ECO:0000313" key="7">
    <source>
        <dbReference type="EMBL" id="ARP81147.1"/>
    </source>
</evidence>
<dbReference type="KEGG" id="bgv:CAL12_10030"/>
<dbReference type="Gene3D" id="3.40.50.720">
    <property type="entry name" value="NAD(P)-binding Rossmann-like Domain"/>
    <property type="match status" value="2"/>
</dbReference>
<accession>A0A1W6YJA7</accession>
<dbReference type="InterPro" id="IPR050223">
    <property type="entry name" value="D-isomer_2-hydroxyacid_DH"/>
</dbReference>
<feature type="domain" description="D-isomer specific 2-hydroxyacid dehydrogenase NAD-binding" evidence="6">
    <location>
        <begin position="118"/>
        <end position="296"/>
    </location>
</feature>
<dbReference type="InterPro" id="IPR036291">
    <property type="entry name" value="NAD(P)-bd_dom_sf"/>
</dbReference>
<proteinExistence type="inferred from homology"/>
<dbReference type="PROSITE" id="PS00670">
    <property type="entry name" value="D_2_HYDROXYACID_DH_2"/>
    <property type="match status" value="1"/>
</dbReference>
<organism evidence="7 8">
    <name type="scientific">Bordetella genomosp. 8</name>
    <dbReference type="NCBI Taxonomy" id="1416806"/>
    <lineage>
        <taxon>Bacteria</taxon>
        <taxon>Pseudomonadati</taxon>
        <taxon>Pseudomonadota</taxon>
        <taxon>Betaproteobacteria</taxon>
        <taxon>Burkholderiales</taxon>
        <taxon>Alcaligenaceae</taxon>
        <taxon>Bordetella</taxon>
    </lineage>
</organism>
<evidence type="ECO:0000256" key="4">
    <source>
        <dbReference type="RuleBase" id="RU003719"/>
    </source>
</evidence>
<keyword evidence="2 4" id="KW-0560">Oxidoreductase</keyword>
<name>A0A1W6YJA7_9BORD</name>
<dbReference type="PROSITE" id="PS00671">
    <property type="entry name" value="D_2_HYDROXYACID_DH_3"/>
    <property type="match status" value="1"/>
</dbReference>
<dbReference type="InterPro" id="IPR006139">
    <property type="entry name" value="D-isomer_2_OHA_DH_cat_dom"/>
</dbReference>
<dbReference type="RefSeq" id="WP_086064351.1">
    <property type="nucleotide sequence ID" value="NZ_CP021108.1"/>
</dbReference>
<dbReference type="AlphaFoldDB" id="A0A1W6YJA7"/>
<evidence type="ECO:0000259" key="5">
    <source>
        <dbReference type="Pfam" id="PF00389"/>
    </source>
</evidence>
<dbReference type="GO" id="GO:0051287">
    <property type="term" value="F:NAD binding"/>
    <property type="evidence" value="ECO:0007669"/>
    <property type="project" value="InterPro"/>
</dbReference>
<protein>
    <submittedName>
        <fullName evidence="7">Dehydrogenase</fullName>
    </submittedName>
</protein>
<dbReference type="GO" id="GO:0016618">
    <property type="term" value="F:hydroxypyruvate reductase [NAD(P)H] activity"/>
    <property type="evidence" value="ECO:0007669"/>
    <property type="project" value="TreeGrafter"/>
</dbReference>
<gene>
    <name evidence="7" type="ORF">CAL12_10030</name>
</gene>
<evidence type="ECO:0000256" key="3">
    <source>
        <dbReference type="ARBA" id="ARBA00023027"/>
    </source>
</evidence>
<dbReference type="EMBL" id="CP021108">
    <property type="protein sequence ID" value="ARP81147.1"/>
    <property type="molecule type" value="Genomic_DNA"/>
</dbReference>
<evidence type="ECO:0000313" key="8">
    <source>
        <dbReference type="Proteomes" id="UP000194151"/>
    </source>
</evidence>
<dbReference type="GO" id="GO:0005829">
    <property type="term" value="C:cytosol"/>
    <property type="evidence" value="ECO:0007669"/>
    <property type="project" value="TreeGrafter"/>
</dbReference>